<evidence type="ECO:0000256" key="2">
    <source>
        <dbReference type="ARBA" id="ARBA00022670"/>
    </source>
</evidence>
<dbReference type="PANTHER" id="PTHR47053">
    <property type="entry name" value="MUREIN DD-ENDOPEPTIDASE MEPH-RELATED"/>
    <property type="match status" value="1"/>
</dbReference>
<dbReference type="GO" id="GO:0008234">
    <property type="term" value="F:cysteine-type peptidase activity"/>
    <property type="evidence" value="ECO:0007669"/>
    <property type="project" value="UniProtKB-KW"/>
</dbReference>
<evidence type="ECO:0000259" key="5">
    <source>
        <dbReference type="PROSITE" id="PS51935"/>
    </source>
</evidence>
<keyword evidence="3" id="KW-0378">Hydrolase</keyword>
<dbReference type="GO" id="GO:0006508">
    <property type="term" value="P:proteolysis"/>
    <property type="evidence" value="ECO:0007669"/>
    <property type="project" value="UniProtKB-KW"/>
</dbReference>
<dbReference type="Pfam" id="PF18348">
    <property type="entry name" value="SH3_16"/>
    <property type="match status" value="1"/>
</dbReference>
<dbReference type="InterPro" id="IPR038765">
    <property type="entry name" value="Papain-like_cys_pep_sf"/>
</dbReference>
<keyword evidence="2" id="KW-0645">Protease</keyword>
<keyword evidence="4" id="KW-0788">Thiol protease</keyword>
<evidence type="ECO:0000256" key="1">
    <source>
        <dbReference type="ARBA" id="ARBA00007074"/>
    </source>
</evidence>
<organism evidence="6">
    <name type="scientific">marine metagenome</name>
    <dbReference type="NCBI Taxonomy" id="408172"/>
    <lineage>
        <taxon>unclassified sequences</taxon>
        <taxon>metagenomes</taxon>
        <taxon>ecological metagenomes</taxon>
    </lineage>
</organism>
<dbReference type="AlphaFoldDB" id="A0A381Q6L7"/>
<dbReference type="Pfam" id="PF00877">
    <property type="entry name" value="NLPC_P60"/>
    <property type="match status" value="1"/>
</dbReference>
<dbReference type="PROSITE" id="PS51935">
    <property type="entry name" value="NLPC_P60"/>
    <property type="match status" value="1"/>
</dbReference>
<dbReference type="InterPro" id="IPR041382">
    <property type="entry name" value="SH3_16"/>
</dbReference>
<dbReference type="SUPFAM" id="SSF54001">
    <property type="entry name" value="Cysteine proteinases"/>
    <property type="match status" value="1"/>
</dbReference>
<accession>A0A381Q6L7</accession>
<dbReference type="PANTHER" id="PTHR47053:SF1">
    <property type="entry name" value="MUREIN DD-ENDOPEPTIDASE MEPH-RELATED"/>
    <property type="match status" value="1"/>
</dbReference>
<proteinExistence type="inferred from homology"/>
<evidence type="ECO:0000256" key="3">
    <source>
        <dbReference type="ARBA" id="ARBA00022801"/>
    </source>
</evidence>
<feature type="domain" description="NlpC/P60" evidence="5">
    <location>
        <begin position="117"/>
        <end position="243"/>
    </location>
</feature>
<gene>
    <name evidence="6" type="ORF">METZ01_LOCUS26873</name>
</gene>
<name>A0A381Q6L7_9ZZZZ</name>
<sequence length="248" mass="27142">MSERSNSWFIITTPLAPAYAAPGFNSSKVTEVVGGESVQVLQKKGDWLFVEQDDGYQSWIKEFYGCFGKVPFAATHMIIESGKIPFGTRVQQEDQNIVTADGTSRLAEQELNPLTSAAKPDEILSLARGLLGSPYRWGGKTSFGFDCSGFVQMVCLAAGILLPRDSWQQRSVLNDYAVDDGAARPGDLHFFGKNGKVTHVGFSTGGQGVIHCQGFVKEETIAGGRFNSNEKLADIYMSTHSIRRKFRA</sequence>
<dbReference type="Gene3D" id="2.30.30.40">
    <property type="entry name" value="SH3 Domains"/>
    <property type="match status" value="1"/>
</dbReference>
<dbReference type="Gene3D" id="3.90.1720.10">
    <property type="entry name" value="endopeptidase domain like (from Nostoc punctiforme)"/>
    <property type="match status" value="1"/>
</dbReference>
<evidence type="ECO:0000256" key="4">
    <source>
        <dbReference type="ARBA" id="ARBA00022807"/>
    </source>
</evidence>
<protein>
    <recommendedName>
        <fullName evidence="5">NlpC/P60 domain-containing protein</fullName>
    </recommendedName>
</protein>
<comment type="similarity">
    <text evidence="1">Belongs to the peptidase C40 family.</text>
</comment>
<evidence type="ECO:0000313" key="6">
    <source>
        <dbReference type="EMBL" id="SUZ74019.1"/>
    </source>
</evidence>
<dbReference type="InterPro" id="IPR000064">
    <property type="entry name" value="NLP_P60_dom"/>
</dbReference>
<dbReference type="InterPro" id="IPR051202">
    <property type="entry name" value="Peptidase_C40"/>
</dbReference>
<dbReference type="EMBL" id="UINC01001197">
    <property type="protein sequence ID" value="SUZ74019.1"/>
    <property type="molecule type" value="Genomic_DNA"/>
</dbReference>
<reference evidence="6" key="1">
    <citation type="submission" date="2018-05" db="EMBL/GenBank/DDBJ databases">
        <authorList>
            <person name="Lanie J.A."/>
            <person name="Ng W.-L."/>
            <person name="Kazmierczak K.M."/>
            <person name="Andrzejewski T.M."/>
            <person name="Davidsen T.M."/>
            <person name="Wayne K.J."/>
            <person name="Tettelin H."/>
            <person name="Glass J.I."/>
            <person name="Rusch D."/>
            <person name="Podicherti R."/>
            <person name="Tsui H.-C.T."/>
            <person name="Winkler M.E."/>
        </authorList>
    </citation>
    <scope>NUCLEOTIDE SEQUENCE</scope>
</reference>